<dbReference type="EMBL" id="RCBY01000012">
    <property type="protein sequence ID" value="RQH53517.1"/>
    <property type="molecule type" value="Genomic_DNA"/>
</dbReference>
<protein>
    <submittedName>
        <fullName evidence="1">Uncharacterized protein</fullName>
    </submittedName>
</protein>
<organism evidence="1 2">
    <name type="scientific">Okeania hirsuta</name>
    <dbReference type="NCBI Taxonomy" id="1458930"/>
    <lineage>
        <taxon>Bacteria</taxon>
        <taxon>Bacillati</taxon>
        <taxon>Cyanobacteriota</taxon>
        <taxon>Cyanophyceae</taxon>
        <taxon>Oscillatoriophycideae</taxon>
        <taxon>Oscillatoriales</taxon>
        <taxon>Microcoleaceae</taxon>
        <taxon>Okeania</taxon>
    </lineage>
</organism>
<name>A0A3N6NUY7_9CYAN</name>
<proteinExistence type="predicted"/>
<sequence>MEQGKILLEVLTNNPSLLEFSKEQSNLKVRQYYADTQTKMKDASLKSFSSLNDNLNELEKNQLSQDIQKYIQANQNEIPLKFKSILNGLKTFGMIKNAENLGYKIKEWTANKNTNEWL</sequence>
<dbReference type="RefSeq" id="WP_124144199.1">
    <property type="nucleotide sequence ID" value="NZ_CAWOKI010000390.1"/>
</dbReference>
<gene>
    <name evidence="1" type="ORF">D5R40_03855</name>
</gene>
<keyword evidence="2" id="KW-1185">Reference proteome</keyword>
<accession>A0A3N6NUY7</accession>
<comment type="caution">
    <text evidence="1">The sequence shown here is derived from an EMBL/GenBank/DDBJ whole genome shotgun (WGS) entry which is preliminary data.</text>
</comment>
<dbReference type="AlphaFoldDB" id="A0A3N6NUY7"/>
<evidence type="ECO:0000313" key="2">
    <source>
        <dbReference type="Proteomes" id="UP000269154"/>
    </source>
</evidence>
<reference evidence="1 2" key="1">
    <citation type="journal article" date="2018" name="ACS Chem. Biol.">
        <title>Ketoreductase domain dysfunction expands chemodiversity: malyngamide biosynthesis in the cyanobacterium Okeania hirsuta.</title>
        <authorList>
            <person name="Moss N.A."/>
            <person name="Leao T."/>
            <person name="Rankin M."/>
            <person name="McCullough T.M."/>
            <person name="Qu P."/>
            <person name="Korobeynikov A."/>
            <person name="Smith J.L."/>
            <person name="Gerwick L."/>
            <person name="Gerwick W.H."/>
        </authorList>
    </citation>
    <scope>NUCLEOTIDE SEQUENCE [LARGE SCALE GENOMIC DNA]</scope>
    <source>
        <strain evidence="1 2">PAB10Feb10-1</strain>
    </source>
</reference>
<dbReference type="Proteomes" id="UP000269154">
    <property type="component" value="Unassembled WGS sequence"/>
</dbReference>
<evidence type="ECO:0000313" key="1">
    <source>
        <dbReference type="EMBL" id="RQH53517.1"/>
    </source>
</evidence>